<keyword evidence="3" id="KW-1185">Reference proteome</keyword>
<proteinExistence type="predicted"/>
<dbReference type="RefSeq" id="WP_267624737.1">
    <property type="nucleotide sequence ID" value="NZ_JAODIW010000010.1"/>
</dbReference>
<feature type="domain" description="DUF7835" evidence="1">
    <location>
        <begin position="6"/>
        <end position="67"/>
    </location>
</feature>
<evidence type="ECO:0000313" key="3">
    <source>
        <dbReference type="Proteomes" id="UP001595921"/>
    </source>
</evidence>
<dbReference type="Proteomes" id="UP001595921">
    <property type="component" value="Unassembled WGS sequence"/>
</dbReference>
<gene>
    <name evidence="2" type="ORF">ACFO0N_00290</name>
</gene>
<accession>A0ABD5P677</accession>
<evidence type="ECO:0000313" key="2">
    <source>
        <dbReference type="EMBL" id="MFC4356381.1"/>
    </source>
</evidence>
<protein>
    <recommendedName>
        <fullName evidence="1">DUF7835 domain-containing protein</fullName>
    </recommendedName>
</protein>
<dbReference type="EMBL" id="JBHSDS010000001">
    <property type="protein sequence ID" value="MFC4356381.1"/>
    <property type="molecule type" value="Genomic_DNA"/>
</dbReference>
<dbReference type="InterPro" id="IPR057157">
    <property type="entry name" value="DUF7835"/>
</dbReference>
<evidence type="ECO:0000259" key="1">
    <source>
        <dbReference type="Pfam" id="PF25205"/>
    </source>
</evidence>
<dbReference type="AlphaFoldDB" id="A0ABD5P677"/>
<sequence length="69" mass="7957">MTTQSSSTATEYQAERCANCDEQTPHDVSIELEATHNDRVRDENEKFARTPCRVTTCRRCGEQSFERQT</sequence>
<reference evidence="2 3" key="1">
    <citation type="journal article" date="2019" name="Int. J. Syst. Evol. Microbiol.">
        <title>The Global Catalogue of Microorganisms (GCM) 10K type strain sequencing project: providing services to taxonomists for standard genome sequencing and annotation.</title>
        <authorList>
            <consortium name="The Broad Institute Genomics Platform"/>
            <consortium name="The Broad Institute Genome Sequencing Center for Infectious Disease"/>
            <person name="Wu L."/>
            <person name="Ma J."/>
        </authorList>
    </citation>
    <scope>NUCLEOTIDE SEQUENCE [LARGE SCALE GENOMIC DNA]</scope>
    <source>
        <strain evidence="2 3">CGMCC 1.12553</strain>
    </source>
</reference>
<comment type="caution">
    <text evidence="2">The sequence shown here is derived from an EMBL/GenBank/DDBJ whole genome shotgun (WGS) entry which is preliminary data.</text>
</comment>
<dbReference type="Pfam" id="PF25205">
    <property type="entry name" value="DUF7835"/>
    <property type="match status" value="1"/>
</dbReference>
<organism evidence="2 3">
    <name type="scientific">Halobium salinum</name>
    <dbReference type="NCBI Taxonomy" id="1364940"/>
    <lineage>
        <taxon>Archaea</taxon>
        <taxon>Methanobacteriati</taxon>
        <taxon>Methanobacteriota</taxon>
        <taxon>Stenosarchaea group</taxon>
        <taxon>Halobacteria</taxon>
        <taxon>Halobacteriales</taxon>
        <taxon>Haloferacaceae</taxon>
        <taxon>Halobium</taxon>
    </lineage>
</organism>
<name>A0ABD5P677_9EURY</name>